<name>A0A7C4TGH6_UNCW3</name>
<dbReference type="AlphaFoldDB" id="A0A7C4TGH6"/>
<organism evidence="2">
    <name type="scientific">candidate division WOR-3 bacterium</name>
    <dbReference type="NCBI Taxonomy" id="2052148"/>
    <lineage>
        <taxon>Bacteria</taxon>
        <taxon>Bacteria division WOR-3</taxon>
    </lineage>
</organism>
<dbReference type="InterPro" id="IPR026444">
    <property type="entry name" value="Secre_tail"/>
</dbReference>
<dbReference type="SUPFAM" id="SSF50998">
    <property type="entry name" value="Quinoprotein alcohol dehydrogenase-like"/>
    <property type="match status" value="1"/>
</dbReference>
<comment type="caution">
    <text evidence="2">The sequence shown here is derived from an EMBL/GenBank/DDBJ whole genome shotgun (WGS) entry which is preliminary data.</text>
</comment>
<evidence type="ECO:0000259" key="1">
    <source>
        <dbReference type="Pfam" id="PF18962"/>
    </source>
</evidence>
<dbReference type="Gene3D" id="2.60.40.4070">
    <property type="match status" value="1"/>
</dbReference>
<dbReference type="InterPro" id="IPR011047">
    <property type="entry name" value="Quinoprotein_ADH-like_sf"/>
</dbReference>
<dbReference type="EMBL" id="DTGZ01000022">
    <property type="protein sequence ID" value="HGV96881.1"/>
    <property type="molecule type" value="Genomic_DNA"/>
</dbReference>
<sequence length="478" mass="53582">MKKGVYRIEILKVLVCGVMCINFAITQPGVDWQRTFGGDFDDLGREVQQTEEGGYIIVGYTRPSGSARYLWLLKANATGIEEWDRTYNTSSWNEGYSVQQTLDGGYVVVGWIYPYNNYDVWFIKTDAQGNLLWEKTFGGPDDDEGYCVQQTADSGYIITGRTGSYLWLIKTDANGDTIWTKTYNGKGYFVQQTIDGGYIITGATGEFIPDVLLLKTDAQGNELWNKTYVGRHSDEGYCVQQTADTGYIVVGVNGAASEVYSDLWLIKTDPSGDTLWTRSLAGEFYGNKVGRWVQQTENGYIITGYGGIDVNLWLIKTDFEGNVLWDTTFDSGGWIDKGYCVQQTADGGYIITGLYKSSGELSGDLWLIKMKPETGAEEIPSPKFQNSKLVIYPNPFSEKTEIMWQISERVGSSEKRVASIKIYDVIGVLIKQFNLTNYQLSTMWDGTDDSGRRLPAGVYFCQVQCGDKRVIKKVIMVQ</sequence>
<dbReference type="NCBIfam" id="TIGR04183">
    <property type="entry name" value="Por_Secre_tail"/>
    <property type="match status" value="1"/>
</dbReference>
<gene>
    <name evidence="2" type="ORF">ENV60_01095</name>
</gene>
<dbReference type="Pfam" id="PF18962">
    <property type="entry name" value="Por_Secre_tail"/>
    <property type="match status" value="1"/>
</dbReference>
<dbReference type="PANTHER" id="PTHR42754:SF1">
    <property type="entry name" value="LIPOPROTEIN"/>
    <property type="match status" value="1"/>
</dbReference>
<dbReference type="PANTHER" id="PTHR42754">
    <property type="entry name" value="ENDOGLUCANASE"/>
    <property type="match status" value="1"/>
</dbReference>
<proteinExistence type="predicted"/>
<protein>
    <submittedName>
        <fullName evidence="2">T9SS type A sorting domain-containing protein</fullName>
    </submittedName>
</protein>
<accession>A0A7C4TGH6</accession>
<reference evidence="2" key="1">
    <citation type="journal article" date="2020" name="mSystems">
        <title>Genome- and Community-Level Interaction Insights into Carbon Utilization and Element Cycling Functions of Hydrothermarchaeota in Hydrothermal Sediment.</title>
        <authorList>
            <person name="Zhou Z."/>
            <person name="Liu Y."/>
            <person name="Xu W."/>
            <person name="Pan J."/>
            <person name="Luo Z.H."/>
            <person name="Li M."/>
        </authorList>
    </citation>
    <scope>NUCLEOTIDE SEQUENCE [LARGE SCALE GENOMIC DNA]</scope>
    <source>
        <strain evidence="2">SpSt-774</strain>
    </source>
</reference>
<evidence type="ECO:0000313" key="2">
    <source>
        <dbReference type="EMBL" id="HGV96881.1"/>
    </source>
</evidence>
<feature type="domain" description="Secretion system C-terminal sorting" evidence="1">
    <location>
        <begin position="391"/>
        <end position="475"/>
    </location>
</feature>